<dbReference type="InterPro" id="IPR011009">
    <property type="entry name" value="Kinase-like_dom_sf"/>
</dbReference>
<organism evidence="9 10">
    <name type="scientific">Favolaschia claudopus</name>
    <dbReference type="NCBI Taxonomy" id="2862362"/>
    <lineage>
        <taxon>Eukaryota</taxon>
        <taxon>Fungi</taxon>
        <taxon>Dikarya</taxon>
        <taxon>Basidiomycota</taxon>
        <taxon>Agaricomycotina</taxon>
        <taxon>Agaricomycetes</taxon>
        <taxon>Agaricomycetidae</taxon>
        <taxon>Agaricales</taxon>
        <taxon>Marasmiineae</taxon>
        <taxon>Mycenaceae</taxon>
        <taxon>Favolaschia</taxon>
    </lineage>
</organism>
<reference evidence="9 10" key="1">
    <citation type="journal article" date="2024" name="J Genomics">
        <title>Draft genome sequencing and assembly of Favolaschia claudopus CIRM-BRFM 2984 isolated from oak limbs.</title>
        <authorList>
            <person name="Navarro D."/>
            <person name="Drula E."/>
            <person name="Chaduli D."/>
            <person name="Cazenave R."/>
            <person name="Ahrendt S."/>
            <person name="Wang J."/>
            <person name="Lipzen A."/>
            <person name="Daum C."/>
            <person name="Barry K."/>
            <person name="Grigoriev I.V."/>
            <person name="Favel A."/>
            <person name="Rosso M.N."/>
            <person name="Martin F."/>
        </authorList>
    </citation>
    <scope>NUCLEOTIDE SEQUENCE [LARGE SCALE GENOMIC DNA]</scope>
    <source>
        <strain evidence="9 10">CIRM-BRFM 2984</strain>
    </source>
</reference>
<dbReference type="SUPFAM" id="SSF56112">
    <property type="entry name" value="Protein kinase-like (PK-like)"/>
    <property type="match status" value="1"/>
</dbReference>
<evidence type="ECO:0000256" key="7">
    <source>
        <dbReference type="SAM" id="Phobius"/>
    </source>
</evidence>
<protein>
    <submittedName>
        <fullName evidence="9">Kinase-like domain-containing protein</fullName>
    </submittedName>
</protein>
<dbReference type="InterPro" id="IPR017441">
    <property type="entry name" value="Protein_kinase_ATP_BS"/>
</dbReference>
<dbReference type="EMBL" id="JAWWNJ010000077">
    <property type="protein sequence ID" value="KAK7005943.1"/>
    <property type="molecule type" value="Genomic_DNA"/>
</dbReference>
<dbReference type="CDD" id="cd00180">
    <property type="entry name" value="PKc"/>
    <property type="match status" value="1"/>
</dbReference>
<keyword evidence="3 6" id="KW-0547">Nucleotide-binding</keyword>
<dbReference type="PROSITE" id="PS50011">
    <property type="entry name" value="PROTEIN_KINASE_DOM"/>
    <property type="match status" value="1"/>
</dbReference>
<dbReference type="InterPro" id="IPR008271">
    <property type="entry name" value="Ser/Thr_kinase_AS"/>
</dbReference>
<evidence type="ECO:0000313" key="10">
    <source>
        <dbReference type="Proteomes" id="UP001362999"/>
    </source>
</evidence>
<keyword evidence="1" id="KW-0723">Serine/threonine-protein kinase</keyword>
<dbReference type="Gene3D" id="3.30.200.20">
    <property type="entry name" value="Phosphorylase Kinase, domain 1"/>
    <property type="match status" value="1"/>
</dbReference>
<evidence type="ECO:0000313" key="9">
    <source>
        <dbReference type="EMBL" id="KAK7005943.1"/>
    </source>
</evidence>
<name>A0AAW0ABE2_9AGAR</name>
<dbReference type="PROSITE" id="PS00107">
    <property type="entry name" value="PROTEIN_KINASE_ATP"/>
    <property type="match status" value="1"/>
</dbReference>
<dbReference type="InterPro" id="IPR000719">
    <property type="entry name" value="Prot_kinase_dom"/>
</dbReference>
<feature type="transmembrane region" description="Helical" evidence="7">
    <location>
        <begin position="81"/>
        <end position="102"/>
    </location>
</feature>
<keyword evidence="7" id="KW-0812">Transmembrane</keyword>
<dbReference type="AlphaFoldDB" id="A0AAW0ABE2"/>
<accession>A0AAW0ABE2</accession>
<keyword evidence="7" id="KW-0472">Membrane</keyword>
<evidence type="ECO:0000256" key="1">
    <source>
        <dbReference type="ARBA" id="ARBA00022527"/>
    </source>
</evidence>
<comment type="caution">
    <text evidence="9">The sequence shown here is derived from an EMBL/GenBank/DDBJ whole genome shotgun (WGS) entry which is preliminary data.</text>
</comment>
<dbReference type="InterPro" id="IPR050205">
    <property type="entry name" value="CDPK_Ser/Thr_kinases"/>
</dbReference>
<feature type="binding site" evidence="6">
    <location>
        <position position="223"/>
    </location>
    <ligand>
        <name>ATP</name>
        <dbReference type="ChEBI" id="CHEBI:30616"/>
    </ligand>
</feature>
<keyword evidence="5 6" id="KW-0067">ATP-binding</keyword>
<dbReference type="GO" id="GO:0005524">
    <property type="term" value="F:ATP binding"/>
    <property type="evidence" value="ECO:0007669"/>
    <property type="project" value="UniProtKB-UniRule"/>
</dbReference>
<dbReference type="Pfam" id="PF00069">
    <property type="entry name" value="Pkinase"/>
    <property type="match status" value="1"/>
</dbReference>
<dbReference type="GO" id="GO:0004674">
    <property type="term" value="F:protein serine/threonine kinase activity"/>
    <property type="evidence" value="ECO:0007669"/>
    <property type="project" value="UniProtKB-KW"/>
</dbReference>
<dbReference type="SMART" id="SM00220">
    <property type="entry name" value="S_TKc"/>
    <property type="match status" value="1"/>
</dbReference>
<feature type="domain" description="Protein kinase" evidence="8">
    <location>
        <begin position="190"/>
        <end position="511"/>
    </location>
</feature>
<keyword evidence="7" id="KW-1133">Transmembrane helix</keyword>
<dbReference type="Proteomes" id="UP001362999">
    <property type="component" value="Unassembled WGS sequence"/>
</dbReference>
<evidence type="ECO:0000256" key="6">
    <source>
        <dbReference type="PROSITE-ProRule" id="PRU10141"/>
    </source>
</evidence>
<sequence length="511" mass="57313">MFTLIVHIASCASYFASQADRLRCRAVIASQKLAQDLVLVAAGVIKAVTKTKSPLSLPPTKSWPVFLPASKTALVQISPRWHTGFALFIIGVVVLLTTLIVLKRAVKKSRVSKKVASQALPSYSCMLHTNLAYEELAYLLRTPFPSIDIFDETLSSPTRRCYTEDEFWGSHSWKSMENIEILGSVDPTRLCFVDLLGSGAFGDVVKVWSNELEQHLAVKRVKKSRSAALSLVPISSPGSKLAYRSADIWFDLRDEIRAHLRMDRDLAAPSLYGAYHDSEYFYIIMDCGGRSFAQIPMDSRDGAKECAMALVQSVQALHQHGIVHNDLKPANLVLGFQCQLMIVDYGMVNLFEPLSQLTEGELPLLWPEGDNLHRMQVRGGTPGYMSPEARAKQMVSYGADLYAIGMIIEQWLYQGLEAEGDEDEEFSDVEEEFVDKLRSTQPGKRFENWAEIFGHAFWEGDDTQDLAPPIGSIPASYTPSRTRQFQAYTPELFVHSYTRFFVALRDITIFN</sequence>
<dbReference type="PROSITE" id="PS00108">
    <property type="entry name" value="PROTEIN_KINASE_ST"/>
    <property type="match status" value="1"/>
</dbReference>
<keyword evidence="4 9" id="KW-0418">Kinase</keyword>
<keyword evidence="2" id="KW-0808">Transferase</keyword>
<proteinExistence type="predicted"/>
<evidence type="ECO:0000256" key="3">
    <source>
        <dbReference type="ARBA" id="ARBA00022741"/>
    </source>
</evidence>
<evidence type="ECO:0000259" key="8">
    <source>
        <dbReference type="PROSITE" id="PS50011"/>
    </source>
</evidence>
<dbReference type="PANTHER" id="PTHR24349">
    <property type="entry name" value="SERINE/THREONINE-PROTEIN KINASE"/>
    <property type="match status" value="1"/>
</dbReference>
<keyword evidence="10" id="KW-1185">Reference proteome</keyword>
<evidence type="ECO:0000256" key="4">
    <source>
        <dbReference type="ARBA" id="ARBA00022777"/>
    </source>
</evidence>
<dbReference type="Gene3D" id="1.10.510.10">
    <property type="entry name" value="Transferase(Phosphotransferase) domain 1"/>
    <property type="match status" value="1"/>
</dbReference>
<evidence type="ECO:0000256" key="5">
    <source>
        <dbReference type="ARBA" id="ARBA00022840"/>
    </source>
</evidence>
<gene>
    <name evidence="9" type="ORF">R3P38DRAFT_3604242</name>
</gene>
<evidence type="ECO:0000256" key="2">
    <source>
        <dbReference type="ARBA" id="ARBA00022679"/>
    </source>
</evidence>